<organism evidence="1 2">
    <name type="scientific">Nelumbo nucifera</name>
    <name type="common">Sacred lotus</name>
    <dbReference type="NCBI Taxonomy" id="4432"/>
    <lineage>
        <taxon>Eukaryota</taxon>
        <taxon>Viridiplantae</taxon>
        <taxon>Streptophyta</taxon>
        <taxon>Embryophyta</taxon>
        <taxon>Tracheophyta</taxon>
        <taxon>Spermatophyta</taxon>
        <taxon>Magnoliopsida</taxon>
        <taxon>Proteales</taxon>
        <taxon>Nelumbonaceae</taxon>
        <taxon>Nelumbo</taxon>
    </lineage>
</organism>
<comment type="caution">
    <text evidence="1">The sequence shown here is derived from an EMBL/GenBank/DDBJ whole genome shotgun (WGS) entry which is preliminary data.</text>
</comment>
<reference evidence="1 2" key="1">
    <citation type="journal article" date="2020" name="Mol. Biol. Evol.">
        <title>Distinct Expression and Methylation Patterns for Genes with Different Fates following a Single Whole-Genome Duplication in Flowering Plants.</title>
        <authorList>
            <person name="Shi T."/>
            <person name="Rahmani R.S."/>
            <person name="Gugger P.F."/>
            <person name="Wang M."/>
            <person name="Li H."/>
            <person name="Zhang Y."/>
            <person name="Li Z."/>
            <person name="Wang Q."/>
            <person name="Van de Peer Y."/>
            <person name="Marchal K."/>
            <person name="Chen J."/>
        </authorList>
    </citation>
    <scope>NUCLEOTIDE SEQUENCE [LARGE SCALE GENOMIC DNA]</scope>
    <source>
        <tissue evidence="1">Leaf</tissue>
    </source>
</reference>
<evidence type="ECO:0000313" key="1">
    <source>
        <dbReference type="EMBL" id="DAD36745.1"/>
    </source>
</evidence>
<gene>
    <name evidence="1" type="ORF">HUJ06_007386</name>
</gene>
<dbReference type="EMBL" id="DUZY01000004">
    <property type="protein sequence ID" value="DAD36745.1"/>
    <property type="molecule type" value="Genomic_DNA"/>
</dbReference>
<keyword evidence="2" id="KW-1185">Reference proteome</keyword>
<name>A0A822YZU4_NELNU</name>
<dbReference type="AlphaFoldDB" id="A0A822YZU4"/>
<proteinExistence type="predicted"/>
<sequence>MTITGLVWFINFGVRIREQGNQMLLVYGEIPSTDLVCCYLCKDLGAFALMGSTFYILLRAFGLNDMVGITRCSL</sequence>
<protein>
    <submittedName>
        <fullName evidence="1">Uncharacterized protein</fullName>
    </submittedName>
</protein>
<accession>A0A822YZU4</accession>
<dbReference type="Proteomes" id="UP000607653">
    <property type="component" value="Unassembled WGS sequence"/>
</dbReference>
<evidence type="ECO:0000313" key="2">
    <source>
        <dbReference type="Proteomes" id="UP000607653"/>
    </source>
</evidence>